<comment type="caution">
    <text evidence="1">The sequence shown here is derived from an EMBL/GenBank/DDBJ whole genome shotgun (WGS) entry which is preliminary data.</text>
</comment>
<evidence type="ECO:0000313" key="2">
    <source>
        <dbReference type="Proteomes" id="UP001054837"/>
    </source>
</evidence>
<dbReference type="Proteomes" id="UP001054837">
    <property type="component" value="Unassembled WGS sequence"/>
</dbReference>
<sequence>MESKDLYSFVCTGCISLLQLHLLSKIQAAPQVVIKHEQTVAVVYYRISRNGRAHTNAIRTSLSHIIHSTVQMTNFVKSEFQTPITALSWKVLWFSEEVADNFAVVSFMLGKSHNTMCSL</sequence>
<dbReference type="EMBL" id="BPLQ01006647">
    <property type="protein sequence ID" value="GIY24244.1"/>
    <property type="molecule type" value="Genomic_DNA"/>
</dbReference>
<proteinExistence type="predicted"/>
<keyword evidence="2" id="KW-1185">Reference proteome</keyword>
<accession>A0AAV4RRQ0</accession>
<dbReference type="AlphaFoldDB" id="A0AAV4RRQ0"/>
<protein>
    <submittedName>
        <fullName evidence="1">Uncharacterized protein</fullName>
    </submittedName>
</protein>
<evidence type="ECO:0000313" key="1">
    <source>
        <dbReference type="EMBL" id="GIY24244.1"/>
    </source>
</evidence>
<name>A0AAV4RRQ0_9ARAC</name>
<reference evidence="1 2" key="1">
    <citation type="submission" date="2021-06" db="EMBL/GenBank/DDBJ databases">
        <title>Caerostris darwini draft genome.</title>
        <authorList>
            <person name="Kono N."/>
            <person name="Arakawa K."/>
        </authorList>
    </citation>
    <scope>NUCLEOTIDE SEQUENCE [LARGE SCALE GENOMIC DNA]</scope>
</reference>
<gene>
    <name evidence="1" type="ORF">CDAR_197641</name>
</gene>
<organism evidence="1 2">
    <name type="scientific">Caerostris darwini</name>
    <dbReference type="NCBI Taxonomy" id="1538125"/>
    <lineage>
        <taxon>Eukaryota</taxon>
        <taxon>Metazoa</taxon>
        <taxon>Ecdysozoa</taxon>
        <taxon>Arthropoda</taxon>
        <taxon>Chelicerata</taxon>
        <taxon>Arachnida</taxon>
        <taxon>Araneae</taxon>
        <taxon>Araneomorphae</taxon>
        <taxon>Entelegynae</taxon>
        <taxon>Araneoidea</taxon>
        <taxon>Araneidae</taxon>
        <taxon>Caerostris</taxon>
    </lineage>
</organism>